<accession>Q8TIC6</accession>
<dbReference type="EMBL" id="AE010299">
    <property type="protein sequence ID" value="AAM07574.1"/>
    <property type="molecule type" value="Genomic_DNA"/>
</dbReference>
<feature type="transmembrane region" description="Helical" evidence="1">
    <location>
        <begin position="14"/>
        <end position="36"/>
    </location>
</feature>
<feature type="transmembrane region" description="Helical" evidence="1">
    <location>
        <begin position="111"/>
        <end position="127"/>
    </location>
</feature>
<keyword evidence="3" id="KW-1185">Reference proteome</keyword>
<organism evidence="2 3">
    <name type="scientific">Methanosarcina acetivorans (strain ATCC 35395 / DSM 2834 / JCM 12185 / C2A)</name>
    <dbReference type="NCBI Taxonomy" id="188937"/>
    <lineage>
        <taxon>Archaea</taxon>
        <taxon>Methanobacteriati</taxon>
        <taxon>Methanobacteriota</taxon>
        <taxon>Stenosarchaea group</taxon>
        <taxon>Methanomicrobia</taxon>
        <taxon>Methanosarcinales</taxon>
        <taxon>Methanosarcinaceae</taxon>
        <taxon>Methanosarcina</taxon>
    </lineage>
</organism>
<feature type="transmembrane region" description="Helical" evidence="1">
    <location>
        <begin position="48"/>
        <end position="66"/>
    </location>
</feature>
<dbReference type="AlphaFoldDB" id="Q8TIC6"/>
<feature type="transmembrane region" description="Helical" evidence="1">
    <location>
        <begin position="87"/>
        <end position="105"/>
    </location>
</feature>
<sequence>MHHMKIFKAELEEIIGLLIGLIFWYLWLFVTITMSFEINFFAQTQINIWVSMGLLILFMFTGHYIVSSGAIDEKKRIEDIVIIKSNLIGYFLWLILMIFAYLLNIEVSSKASLVGGYITIFLICLYMKKRVVKAERQSSC</sequence>
<keyword evidence="1" id="KW-0812">Transmembrane</keyword>
<keyword evidence="1" id="KW-1133">Transmembrane helix</keyword>
<evidence type="ECO:0000256" key="1">
    <source>
        <dbReference type="SAM" id="Phobius"/>
    </source>
</evidence>
<protein>
    <submittedName>
        <fullName evidence="2">Uncharacterized protein</fullName>
    </submittedName>
</protein>
<dbReference type="HOGENOM" id="CLU_146460_0_0_2"/>
<dbReference type="Proteomes" id="UP000002487">
    <property type="component" value="Chromosome"/>
</dbReference>
<dbReference type="KEGG" id="mac:MA_4229"/>
<gene>
    <name evidence="2" type="ordered locus">MA_4229</name>
</gene>
<evidence type="ECO:0000313" key="2">
    <source>
        <dbReference type="EMBL" id="AAM07574.1"/>
    </source>
</evidence>
<dbReference type="InParanoid" id="Q8TIC6"/>
<reference evidence="2 3" key="1">
    <citation type="journal article" date="2002" name="Genome Res.">
        <title>The genome of Methanosarcina acetivorans reveals extensive metabolic and physiological diversity.</title>
        <authorList>
            <person name="Galagan J.E."/>
            <person name="Nusbaum C."/>
            <person name="Roy A."/>
            <person name="Endrizzi M.G."/>
            <person name="Macdonald P."/>
            <person name="FitzHugh W."/>
            <person name="Calvo S."/>
            <person name="Engels R."/>
            <person name="Smirnov S."/>
            <person name="Atnoor D."/>
            <person name="Brown A."/>
            <person name="Allen N."/>
            <person name="Naylor J."/>
            <person name="Stange-Thomann N."/>
            <person name="DeArellano K."/>
            <person name="Johnson R."/>
            <person name="Linton L."/>
            <person name="McEwan P."/>
            <person name="McKernan K."/>
            <person name="Talamas J."/>
            <person name="Tirrell A."/>
            <person name="Ye W."/>
            <person name="Zimmer A."/>
            <person name="Barber R.D."/>
            <person name="Cann I."/>
            <person name="Graham D.E."/>
            <person name="Grahame D.A."/>
            <person name="Guss A."/>
            <person name="Hedderich R."/>
            <person name="Ingram-Smith C."/>
            <person name="Kuettner C.H."/>
            <person name="Krzycki J.A."/>
            <person name="Leigh J.A."/>
            <person name="Li W."/>
            <person name="Liu J."/>
            <person name="Mukhopadhyay B."/>
            <person name="Reeve J.N."/>
            <person name="Smith K."/>
            <person name="Springer T.A."/>
            <person name="Umayam L.A."/>
            <person name="White O."/>
            <person name="White R.H."/>
            <person name="de Macario E.C."/>
            <person name="Ferry J.G."/>
            <person name="Jarrell K.F."/>
            <person name="Jing H."/>
            <person name="Macario A.J.L."/>
            <person name="Paulsen I."/>
            <person name="Pritchett M."/>
            <person name="Sowers K.R."/>
            <person name="Swanson R.V."/>
            <person name="Zinder S.H."/>
            <person name="Lander E."/>
            <person name="Metcalf W.W."/>
            <person name="Birren B."/>
        </authorList>
    </citation>
    <scope>NUCLEOTIDE SEQUENCE [LARGE SCALE GENOMIC DNA]</scope>
    <source>
        <strain evidence="3">ATCC 35395 / DSM 2834 / JCM 12185 / C2A</strain>
    </source>
</reference>
<name>Q8TIC6_METAC</name>
<evidence type="ECO:0000313" key="3">
    <source>
        <dbReference type="Proteomes" id="UP000002487"/>
    </source>
</evidence>
<keyword evidence="1" id="KW-0472">Membrane</keyword>
<proteinExistence type="predicted"/>
<dbReference type="EnsemblBacteria" id="AAM07574">
    <property type="protein sequence ID" value="AAM07574"/>
    <property type="gene ID" value="MA_4229"/>
</dbReference>